<feature type="region of interest" description="Disordered" evidence="9">
    <location>
        <begin position="1"/>
        <end position="36"/>
    </location>
</feature>
<feature type="region of interest" description="Disordered" evidence="9">
    <location>
        <begin position="318"/>
        <end position="339"/>
    </location>
</feature>
<dbReference type="Gene3D" id="1.20.920.10">
    <property type="entry name" value="Bromodomain-like"/>
    <property type="match status" value="6"/>
</dbReference>
<organism evidence="12 13">
    <name type="scientific">Pristionchus entomophagus</name>
    <dbReference type="NCBI Taxonomy" id="358040"/>
    <lineage>
        <taxon>Eukaryota</taxon>
        <taxon>Metazoa</taxon>
        <taxon>Ecdysozoa</taxon>
        <taxon>Nematoda</taxon>
        <taxon>Chromadorea</taxon>
        <taxon>Rhabditida</taxon>
        <taxon>Rhabditina</taxon>
        <taxon>Diplogasteromorpha</taxon>
        <taxon>Diplogasteroidea</taxon>
        <taxon>Neodiplogasteridae</taxon>
        <taxon>Pristionchus</taxon>
    </lineage>
</organism>
<dbReference type="Proteomes" id="UP001432027">
    <property type="component" value="Unassembled WGS sequence"/>
</dbReference>
<dbReference type="GO" id="GO:0006368">
    <property type="term" value="P:transcription elongation by RNA polymerase II"/>
    <property type="evidence" value="ECO:0007669"/>
    <property type="project" value="TreeGrafter"/>
</dbReference>
<feature type="compositionally biased region" description="Acidic residues" evidence="9">
    <location>
        <begin position="321"/>
        <end position="337"/>
    </location>
</feature>
<keyword evidence="7" id="KW-0539">Nucleus</keyword>
<feature type="non-terminal residue" evidence="12">
    <location>
        <position position="1513"/>
    </location>
</feature>
<keyword evidence="13" id="KW-1185">Reference proteome</keyword>
<evidence type="ECO:0000259" key="11">
    <source>
        <dbReference type="PROSITE" id="PS51038"/>
    </source>
</evidence>
<comment type="caution">
    <text evidence="12">The sequence shown here is derived from an EMBL/GenBank/DDBJ whole genome shotgun (WGS) entry which is preliminary data.</text>
</comment>
<feature type="region of interest" description="Disordered" evidence="9">
    <location>
        <begin position="1231"/>
        <end position="1261"/>
    </location>
</feature>
<dbReference type="PROSITE" id="PS00633">
    <property type="entry name" value="BROMODOMAIN_1"/>
    <property type="match status" value="1"/>
</dbReference>
<feature type="domain" description="BAH" evidence="11">
    <location>
        <begin position="1081"/>
        <end position="1200"/>
    </location>
</feature>
<evidence type="ECO:0000256" key="4">
    <source>
        <dbReference type="ARBA" id="ARBA00023015"/>
    </source>
</evidence>
<dbReference type="InterPro" id="IPR037382">
    <property type="entry name" value="Rsc/polybromo"/>
</dbReference>
<feature type="compositionally biased region" description="Basic and acidic residues" evidence="9">
    <location>
        <begin position="155"/>
        <end position="167"/>
    </location>
</feature>
<dbReference type="PROSITE" id="PS51038">
    <property type="entry name" value="BAH"/>
    <property type="match status" value="2"/>
</dbReference>
<feature type="domain" description="Bromo" evidence="10">
    <location>
        <begin position="206"/>
        <end position="276"/>
    </location>
</feature>
<keyword evidence="2" id="KW-0677">Repeat</keyword>
<dbReference type="Pfam" id="PF01426">
    <property type="entry name" value="BAH"/>
    <property type="match status" value="2"/>
</dbReference>
<feature type="compositionally biased region" description="Low complexity" evidence="9">
    <location>
        <begin position="738"/>
        <end position="768"/>
    </location>
</feature>
<feature type="region of interest" description="Disordered" evidence="9">
    <location>
        <begin position="562"/>
        <end position="582"/>
    </location>
</feature>
<feature type="region of interest" description="Disordered" evidence="9">
    <location>
        <begin position="1037"/>
        <end position="1072"/>
    </location>
</feature>
<feature type="domain" description="Bromo" evidence="10">
    <location>
        <begin position="593"/>
        <end position="655"/>
    </location>
</feature>
<feature type="region of interest" description="Disordered" evidence="9">
    <location>
        <begin position="496"/>
        <end position="515"/>
    </location>
</feature>
<evidence type="ECO:0000313" key="13">
    <source>
        <dbReference type="Proteomes" id="UP001432027"/>
    </source>
</evidence>
<feature type="domain" description="Bromo" evidence="10">
    <location>
        <begin position="57"/>
        <end position="127"/>
    </location>
</feature>
<dbReference type="GO" id="GO:0006338">
    <property type="term" value="P:chromatin remodeling"/>
    <property type="evidence" value="ECO:0007669"/>
    <property type="project" value="InterPro"/>
</dbReference>
<name>A0AAV5U4S3_9BILA</name>
<feature type="region of interest" description="Disordered" evidence="9">
    <location>
        <begin position="155"/>
        <end position="184"/>
    </location>
</feature>
<dbReference type="InterPro" id="IPR001487">
    <property type="entry name" value="Bromodomain"/>
</dbReference>
<dbReference type="GO" id="GO:0016586">
    <property type="term" value="C:RSC-type complex"/>
    <property type="evidence" value="ECO:0007669"/>
    <property type="project" value="InterPro"/>
</dbReference>
<dbReference type="GO" id="GO:0003682">
    <property type="term" value="F:chromatin binding"/>
    <property type="evidence" value="ECO:0007669"/>
    <property type="project" value="InterPro"/>
</dbReference>
<keyword evidence="4" id="KW-0805">Transcription regulation</keyword>
<proteinExistence type="predicted"/>
<comment type="subcellular location">
    <subcellularLocation>
        <location evidence="1">Nucleus</location>
    </subcellularLocation>
</comment>
<dbReference type="CDD" id="cd04369">
    <property type="entry name" value="Bromodomain"/>
    <property type="match status" value="1"/>
</dbReference>
<protein>
    <recommendedName>
        <fullName evidence="14">Protein polybromo-1</fullName>
    </recommendedName>
</protein>
<evidence type="ECO:0000256" key="3">
    <source>
        <dbReference type="ARBA" id="ARBA00022853"/>
    </source>
</evidence>
<evidence type="ECO:0000313" key="12">
    <source>
        <dbReference type="EMBL" id="GMT01835.1"/>
    </source>
</evidence>
<gene>
    <name evidence="12" type="ORF">PENTCL1PPCAC_24009</name>
</gene>
<dbReference type="Pfam" id="PF00439">
    <property type="entry name" value="Bromodomain"/>
    <property type="match status" value="6"/>
</dbReference>
<dbReference type="PROSITE" id="PS50014">
    <property type="entry name" value="BROMODOMAIN_2"/>
    <property type="match status" value="5"/>
</dbReference>
<dbReference type="EMBL" id="BTSX01000005">
    <property type="protein sequence ID" value="GMT01835.1"/>
    <property type="molecule type" value="Genomic_DNA"/>
</dbReference>
<evidence type="ECO:0008006" key="14">
    <source>
        <dbReference type="Google" id="ProtNLM"/>
    </source>
</evidence>
<dbReference type="SUPFAM" id="SSF47370">
    <property type="entry name" value="Bromodomain"/>
    <property type="match status" value="6"/>
</dbReference>
<evidence type="ECO:0000259" key="10">
    <source>
        <dbReference type="PROSITE" id="PS50014"/>
    </source>
</evidence>
<keyword evidence="3" id="KW-0156">Chromatin regulator</keyword>
<keyword evidence="5 8" id="KW-0103">Bromodomain</keyword>
<dbReference type="Gene3D" id="2.30.30.490">
    <property type="match status" value="2"/>
</dbReference>
<feature type="compositionally biased region" description="Basic and acidic residues" evidence="9">
    <location>
        <begin position="1037"/>
        <end position="1056"/>
    </location>
</feature>
<dbReference type="InterPro" id="IPR036427">
    <property type="entry name" value="Bromodomain-like_sf"/>
</dbReference>
<evidence type="ECO:0000256" key="9">
    <source>
        <dbReference type="SAM" id="MobiDB-lite"/>
    </source>
</evidence>
<dbReference type="PRINTS" id="PR00503">
    <property type="entry name" value="BROMODOMAIN"/>
</dbReference>
<dbReference type="SMART" id="SM00439">
    <property type="entry name" value="BAH"/>
    <property type="match status" value="2"/>
</dbReference>
<dbReference type="PANTHER" id="PTHR16062:SF19">
    <property type="entry name" value="PROTEIN POLYBROMO-1"/>
    <property type="match status" value="1"/>
</dbReference>
<feature type="region of interest" description="Disordered" evidence="9">
    <location>
        <begin position="727"/>
        <end position="772"/>
    </location>
</feature>
<feature type="domain" description="Bromo" evidence="10">
    <location>
        <begin position="360"/>
        <end position="430"/>
    </location>
</feature>
<accession>A0AAV5U4S3</accession>
<dbReference type="InterPro" id="IPR001025">
    <property type="entry name" value="BAH_dom"/>
</dbReference>
<feature type="domain" description="BAH" evidence="11">
    <location>
        <begin position="1298"/>
        <end position="1416"/>
    </location>
</feature>
<dbReference type="InterPro" id="IPR043151">
    <property type="entry name" value="BAH_sf"/>
</dbReference>
<feature type="compositionally biased region" description="Polar residues" evidence="9">
    <location>
        <begin position="168"/>
        <end position="184"/>
    </location>
</feature>
<evidence type="ECO:0000256" key="5">
    <source>
        <dbReference type="ARBA" id="ARBA00023117"/>
    </source>
</evidence>
<feature type="domain" description="Bromo" evidence="10">
    <location>
        <begin position="803"/>
        <end position="873"/>
    </location>
</feature>
<reference evidence="12" key="1">
    <citation type="submission" date="2023-10" db="EMBL/GenBank/DDBJ databases">
        <title>Genome assembly of Pristionchus species.</title>
        <authorList>
            <person name="Yoshida K."/>
            <person name="Sommer R.J."/>
        </authorList>
    </citation>
    <scope>NUCLEOTIDE SEQUENCE</scope>
    <source>
        <strain evidence="12">RS0144</strain>
    </source>
</reference>
<evidence type="ECO:0000256" key="7">
    <source>
        <dbReference type="ARBA" id="ARBA00023242"/>
    </source>
</evidence>
<keyword evidence="6" id="KW-0804">Transcription</keyword>
<sequence>MSSTNKRKRVSESPVVEAKTPASSKRRRGANNNQDRTIEQLRQCQELLDWLKTSKHDGRGLLDHFMRNPSKRTDPEYYKEIENPIDITRIQQKLRNEDYGQMSQFFGDMSLLIENALAYYKEDGEEHAAALELERAFGEKKRLIENGEEWKVNGDSVKKELMDEETRSASPSGRSAGTRSSTADASIDEAVAEDILTTIIEQTDEHKRLISPPFRLLQSPEEFPLYYEKISMPIDLKTIAEKTRAGCYTNMAALEADIKLLVNNAKVFNEPGSTIHTDADTILKVFTKKKNDSGHGRGVSNKRREHCREVVDALIAQSSSEEVDEAYSEDSEEDEDLASSSEWGWQLYWAVRNEQAEGSDENLVSDPFVELPSKRYYPDYYDEIKCPMSLFMINKKLKMGKYGSLDELVKDFALVFGNAMEYNVEASDIYKAARVLKDLTLKKAKQLQPSFDVARWAAFRPPTQDNSEADVKMVASTPAKTPKTQKVLKVKEELVDEDMQSENSETPPPIKKKRRMKAISTGFSALPETTKPGRKSLDELMLRFRMKLLHFWNLVYDYKGPPGESSSSGAKRKSQHYHPHDKEEASYWPAGAFVDLPDRKQWREYYEVIDHPVSLNMIKDRIENNVYESSTDLLADFHTMFKNAKTFNEPGSDLHRDASRLEKMVQEAHAAIPDAPYRSPLILKDEMGWIKSKLPMYSSKSKQPMASYAADSPPAFGARVAFSLPPVPPYGASDDDNSNSSIRSPAPSGKGGAKEAAAAGAATPGTPSYRPKIPIKERMEKLPEEGRRMYELLFALKNYNDAAGRNVTAAFHKLPSKLELPSYYEVIKKPLDFARIQQKLTCQYYRAPADLIADFKCMFDNACKYNEPESQIYKDAITMQRVLLEKKKEFFARAGDKDTFSAQAEVKSLLMTMFVSVFAKRDEEEGRCHSDSFVDLVEMMKAKSIPDADFPFSFEQIKRNIDKGRYRRLDRFQSDFFHLFSMARRVARSDSTLFEDGAALQMEFIRVRDDTCKAVLHSEAYTVLGKDIAEAIEAERKAKAAEEAEQERKEEERGEENSEPAQANGTTTRDEELQSVMVKDVEYCCGEYALVSPSEKEVKEPHLMRIEKMLKDEEGVTLVTGRWYFRPHETYHLATKKFADNEVFLTNFRDTVTSDRLMTKAAIVQPKQWCRATVKGFAPEHVFVCEERYLGKQLHFKKIKVWPFPADDETFEFEDRPTALVLTRTPREMRMGVNGVRDDDDESSQSSQSSQESAEEDERCSGVTVLDVDRSEVTVGGATGPDADGRTYFQQMRDKNGRTFFLGNFVLVFNHLKPFCDVMRIDKLWREEDGAEFFSGGWFARPTDLYHDLSHLFFKNEVFAVVQSDQTHRLEEVQARCVVLPVKQFFKERPTEVPECDVFVCESRIMGHLEEATTSNGTGATPAVSSPSDCSLFLGAVAQERGVQPMSVASAQKCTKMKSYTLSRAVIEDEIFVFRQPLANMDKEPSPTLTRTAIEDLEMDESMVGVVEGGGGG</sequence>
<evidence type="ECO:0000256" key="8">
    <source>
        <dbReference type="PROSITE-ProRule" id="PRU00035"/>
    </source>
</evidence>
<dbReference type="GO" id="GO:0016514">
    <property type="term" value="C:SWI/SNF complex"/>
    <property type="evidence" value="ECO:0007669"/>
    <property type="project" value="TreeGrafter"/>
</dbReference>
<evidence type="ECO:0000256" key="2">
    <source>
        <dbReference type="ARBA" id="ARBA00022737"/>
    </source>
</evidence>
<dbReference type="PANTHER" id="PTHR16062">
    <property type="entry name" value="SWI/SNF-RELATED"/>
    <property type="match status" value="1"/>
</dbReference>
<dbReference type="InterPro" id="IPR018359">
    <property type="entry name" value="Bromodomain_CS"/>
</dbReference>
<evidence type="ECO:0000256" key="6">
    <source>
        <dbReference type="ARBA" id="ARBA00023163"/>
    </source>
</evidence>
<dbReference type="SMART" id="SM00297">
    <property type="entry name" value="BROMO"/>
    <property type="match status" value="6"/>
</dbReference>
<evidence type="ECO:0000256" key="1">
    <source>
        <dbReference type="ARBA" id="ARBA00004123"/>
    </source>
</evidence>